<dbReference type="HOGENOM" id="CLU_1570687_0_0_1"/>
<dbReference type="Gene3D" id="2.60.110.10">
    <property type="entry name" value="Thaumatin"/>
    <property type="match status" value="1"/>
</dbReference>
<dbReference type="SMART" id="SM00205">
    <property type="entry name" value="THN"/>
    <property type="match status" value="1"/>
</dbReference>
<proteinExistence type="predicted"/>
<dbReference type="Proteomes" id="UP000053257">
    <property type="component" value="Unassembled WGS sequence"/>
</dbReference>
<dbReference type="PROSITE" id="PS51367">
    <property type="entry name" value="THAUMATIN_2"/>
    <property type="match status" value="1"/>
</dbReference>
<dbReference type="EMBL" id="KN840629">
    <property type="protein sequence ID" value="KIP03178.1"/>
    <property type="molecule type" value="Genomic_DNA"/>
</dbReference>
<evidence type="ECO:0000313" key="4">
    <source>
        <dbReference type="Proteomes" id="UP000053257"/>
    </source>
</evidence>
<dbReference type="OrthoDB" id="430315at2759"/>
<keyword evidence="1" id="KW-1015">Disulfide bond</keyword>
<dbReference type="InterPro" id="IPR037176">
    <property type="entry name" value="Osmotin/thaumatin-like_sf"/>
</dbReference>
<keyword evidence="4" id="KW-1185">Reference proteome</keyword>
<dbReference type="PANTHER" id="PTHR31048">
    <property type="entry name" value="OS03G0233200 PROTEIN"/>
    <property type="match status" value="1"/>
</dbReference>
<feature type="disulfide bond" evidence="1">
    <location>
        <begin position="84"/>
        <end position="90"/>
    </location>
</feature>
<feature type="disulfide bond" evidence="1">
    <location>
        <begin position="73"/>
        <end position="79"/>
    </location>
</feature>
<evidence type="ECO:0000256" key="1">
    <source>
        <dbReference type="PIRSR" id="PIRSR002703-1"/>
    </source>
</evidence>
<accession>A0A0C3PD64</accession>
<keyword evidence="2" id="KW-0732">Signal</keyword>
<dbReference type="SUPFAM" id="SSF49870">
    <property type="entry name" value="Osmotin, thaumatin-like protein"/>
    <property type="match status" value="1"/>
</dbReference>
<reference evidence="3 4" key="1">
    <citation type="journal article" date="2014" name="PLoS Genet.">
        <title>Analysis of the Phlebiopsis gigantea genome, transcriptome and secretome provides insight into its pioneer colonization strategies of wood.</title>
        <authorList>
            <person name="Hori C."/>
            <person name="Ishida T."/>
            <person name="Igarashi K."/>
            <person name="Samejima M."/>
            <person name="Suzuki H."/>
            <person name="Master E."/>
            <person name="Ferreira P."/>
            <person name="Ruiz-Duenas F.J."/>
            <person name="Held B."/>
            <person name="Canessa P."/>
            <person name="Larrondo L.F."/>
            <person name="Schmoll M."/>
            <person name="Druzhinina I.S."/>
            <person name="Kubicek C.P."/>
            <person name="Gaskell J.A."/>
            <person name="Kersten P."/>
            <person name="St John F."/>
            <person name="Glasner J."/>
            <person name="Sabat G."/>
            <person name="Splinter BonDurant S."/>
            <person name="Syed K."/>
            <person name="Yadav J."/>
            <person name="Mgbeahuruike A.C."/>
            <person name="Kovalchuk A."/>
            <person name="Asiegbu F.O."/>
            <person name="Lackner G."/>
            <person name="Hoffmeister D."/>
            <person name="Rencoret J."/>
            <person name="Gutierrez A."/>
            <person name="Sun H."/>
            <person name="Lindquist E."/>
            <person name="Barry K."/>
            <person name="Riley R."/>
            <person name="Grigoriev I.V."/>
            <person name="Henrissat B."/>
            <person name="Kues U."/>
            <person name="Berka R.M."/>
            <person name="Martinez A.T."/>
            <person name="Covert S.F."/>
            <person name="Blanchette R.A."/>
            <person name="Cullen D."/>
        </authorList>
    </citation>
    <scope>NUCLEOTIDE SEQUENCE [LARGE SCALE GENOMIC DNA]</scope>
    <source>
        <strain evidence="3 4">11061_1 CR5-6</strain>
    </source>
</reference>
<organism evidence="3 4">
    <name type="scientific">Phlebiopsis gigantea (strain 11061_1 CR5-6)</name>
    <name type="common">White-rot fungus</name>
    <name type="synonym">Peniophora gigantea</name>
    <dbReference type="NCBI Taxonomy" id="745531"/>
    <lineage>
        <taxon>Eukaryota</taxon>
        <taxon>Fungi</taxon>
        <taxon>Dikarya</taxon>
        <taxon>Basidiomycota</taxon>
        <taxon>Agaricomycotina</taxon>
        <taxon>Agaricomycetes</taxon>
        <taxon>Polyporales</taxon>
        <taxon>Phanerochaetaceae</taxon>
        <taxon>Phlebiopsis</taxon>
    </lineage>
</organism>
<evidence type="ECO:0000256" key="2">
    <source>
        <dbReference type="SAM" id="SignalP"/>
    </source>
</evidence>
<name>A0A0C3PD64_PHLG1</name>
<dbReference type="InterPro" id="IPR001938">
    <property type="entry name" value="Thaumatin"/>
</dbReference>
<feature type="chain" id="PRO_5002167870" description="Osmotin thaumatin-like protein" evidence="2">
    <location>
        <begin position="19"/>
        <end position="171"/>
    </location>
</feature>
<dbReference type="AlphaFoldDB" id="A0A0C3PD64"/>
<dbReference type="Pfam" id="PF00314">
    <property type="entry name" value="Thaumatin"/>
    <property type="match status" value="1"/>
</dbReference>
<sequence length="171" mass="17678">MLPRVSLILGVFASIAAATNVTIINSCGETVWPAIFPAANGGEIGGFELTENDYLTIILPEGYSGRIWPRTGCDASGNCETGACQGGINCTSPAAGGPTLAQFTIDGYAKFDYFGPSSVDGFNVPVAITPDYGTECNLGPVICTGQDEGEGCDETFACPTGIHYTVGFCHS</sequence>
<protein>
    <recommendedName>
        <fullName evidence="5">Osmotin thaumatin-like protein</fullName>
    </recommendedName>
</protein>
<dbReference type="PIRSF" id="PIRSF002703">
    <property type="entry name" value="Thaumatin"/>
    <property type="match status" value="1"/>
</dbReference>
<evidence type="ECO:0000313" key="3">
    <source>
        <dbReference type="EMBL" id="KIP03178.1"/>
    </source>
</evidence>
<evidence type="ECO:0008006" key="5">
    <source>
        <dbReference type="Google" id="ProtNLM"/>
    </source>
</evidence>
<dbReference type="PRINTS" id="PR00347">
    <property type="entry name" value="THAUMATIN"/>
</dbReference>
<gene>
    <name evidence="3" type="ORF">PHLGIDRAFT_252851</name>
</gene>
<feature type="signal peptide" evidence="2">
    <location>
        <begin position="1"/>
        <end position="18"/>
    </location>
</feature>